<keyword evidence="4" id="KW-0539">Nucleus</keyword>
<dbReference type="GO" id="GO:0008270">
    <property type="term" value="F:zinc ion binding"/>
    <property type="evidence" value="ECO:0007669"/>
    <property type="project" value="InterPro"/>
</dbReference>
<evidence type="ECO:0000256" key="5">
    <source>
        <dbReference type="SAM" id="MobiDB-lite"/>
    </source>
</evidence>
<evidence type="ECO:0000259" key="6">
    <source>
        <dbReference type="PROSITE" id="PS50048"/>
    </source>
</evidence>
<dbReference type="GO" id="GO:0009893">
    <property type="term" value="P:positive regulation of metabolic process"/>
    <property type="evidence" value="ECO:0007669"/>
    <property type="project" value="UniProtKB-ARBA"/>
</dbReference>
<dbReference type="GO" id="GO:0003677">
    <property type="term" value="F:DNA binding"/>
    <property type="evidence" value="ECO:0007669"/>
    <property type="project" value="UniProtKB-KW"/>
</dbReference>
<dbReference type="PANTHER" id="PTHR38111:SF2">
    <property type="entry name" value="FINGER DOMAIN PROTEIN, PUTATIVE (AFU_ORTHOLOGUE AFUA_1G01560)-RELATED"/>
    <property type="match status" value="1"/>
</dbReference>
<feature type="region of interest" description="Disordered" evidence="5">
    <location>
        <begin position="499"/>
        <end position="518"/>
    </location>
</feature>
<dbReference type="RefSeq" id="XP_024706615.1">
    <property type="nucleotide sequence ID" value="XM_024842584.1"/>
</dbReference>
<feature type="compositionally biased region" description="Basic and acidic residues" evidence="5">
    <location>
        <begin position="501"/>
        <end position="517"/>
    </location>
</feature>
<keyword evidence="3" id="KW-0804">Transcription</keyword>
<dbReference type="CDD" id="cd00067">
    <property type="entry name" value="GAL4"/>
    <property type="match status" value="1"/>
</dbReference>
<evidence type="ECO:0000313" key="8">
    <source>
        <dbReference type="Proteomes" id="UP000234275"/>
    </source>
</evidence>
<proteinExistence type="predicted"/>
<sequence length="537" mass="60174">MMSRPCRTCQARKKACDKSHPHCKTCELSGRKCLGYETGRKVFINLDSNNLKGPIRPLISQAISTSKDQHIATRTLHSEARDSISISPISLNTLDLSAGEFSAHFITLWTNFNSRYACTPDAWSVGISSTGPQNSALDLALIALATMRLSCSPESTDRAYHVFSLSAYSASLQIFSRLLNDVSRTDKPKSVLVVISLVFTLFEAVQQRPTQIYGSGWAGHLNGALALMQKQGPGEFQLGATHEAFRKLREMAILYLLSRGQSSFLSRREWMTIPWKKSRKTHRDRLYDIAAKVTSVYSIMSQTTSSHHQVQHVDPDSIQRCQQLHTDLLNWRIAWLKSAHPEFLLCSPHKSTCIDSPESKSYFPDPKTFPTNEFSYLVAEWTALVLLLNNLVAHVSRPSVSDRLTSGRNYEYPSPHYEAPAPSLSMSPSASASPSITHSPQNLSLLSLETKYLHSYLHFVLQLPCFGYSNYRFDYDEAGITEGRCRSLLPNWVLSTVGPDRTSDSRHESQGRGRDQGAEVDTTWWAGLSDRLNFGVF</sequence>
<dbReference type="STRING" id="1392250.A0A2I2GEK4"/>
<evidence type="ECO:0000256" key="1">
    <source>
        <dbReference type="ARBA" id="ARBA00023015"/>
    </source>
</evidence>
<dbReference type="SUPFAM" id="SSF57701">
    <property type="entry name" value="Zn2/Cys6 DNA-binding domain"/>
    <property type="match status" value="1"/>
</dbReference>
<keyword evidence="8" id="KW-1185">Reference proteome</keyword>
<dbReference type="PROSITE" id="PS50048">
    <property type="entry name" value="ZN2_CY6_FUNGAL_2"/>
    <property type="match status" value="1"/>
</dbReference>
<comment type="caution">
    <text evidence="7">The sequence shown here is derived from an EMBL/GenBank/DDBJ whole genome shotgun (WGS) entry which is preliminary data.</text>
</comment>
<name>A0A2I2GEK4_9EURO</name>
<evidence type="ECO:0000256" key="4">
    <source>
        <dbReference type="ARBA" id="ARBA00023242"/>
    </source>
</evidence>
<protein>
    <recommendedName>
        <fullName evidence="6">Zn(2)-C6 fungal-type domain-containing protein</fullName>
    </recommendedName>
</protein>
<organism evidence="7 8">
    <name type="scientific">Aspergillus steynii IBT 23096</name>
    <dbReference type="NCBI Taxonomy" id="1392250"/>
    <lineage>
        <taxon>Eukaryota</taxon>
        <taxon>Fungi</taxon>
        <taxon>Dikarya</taxon>
        <taxon>Ascomycota</taxon>
        <taxon>Pezizomycotina</taxon>
        <taxon>Eurotiomycetes</taxon>
        <taxon>Eurotiomycetidae</taxon>
        <taxon>Eurotiales</taxon>
        <taxon>Aspergillaceae</taxon>
        <taxon>Aspergillus</taxon>
        <taxon>Aspergillus subgen. Circumdati</taxon>
    </lineage>
</organism>
<dbReference type="GeneID" id="36550281"/>
<accession>A0A2I2GEK4</accession>
<reference evidence="7 8" key="1">
    <citation type="submission" date="2016-12" db="EMBL/GenBank/DDBJ databases">
        <title>The genomes of Aspergillus section Nigri reveals drivers in fungal speciation.</title>
        <authorList>
            <consortium name="DOE Joint Genome Institute"/>
            <person name="Vesth T.C."/>
            <person name="Nybo J."/>
            <person name="Theobald S."/>
            <person name="Brandl J."/>
            <person name="Frisvad J.C."/>
            <person name="Nielsen K.F."/>
            <person name="Lyhne E.K."/>
            <person name="Kogle M.E."/>
            <person name="Kuo A."/>
            <person name="Riley R."/>
            <person name="Clum A."/>
            <person name="Nolan M."/>
            <person name="Lipzen A."/>
            <person name="Salamov A."/>
            <person name="Henrissat B."/>
            <person name="Wiebenga A."/>
            <person name="De Vries R.P."/>
            <person name="Grigoriev I.V."/>
            <person name="Mortensen U.H."/>
            <person name="Andersen M.R."/>
            <person name="Baker S.E."/>
        </authorList>
    </citation>
    <scope>NUCLEOTIDE SEQUENCE [LARGE SCALE GENOMIC DNA]</scope>
    <source>
        <strain evidence="7 8">IBT 23096</strain>
    </source>
</reference>
<dbReference type="InterPro" id="IPR053178">
    <property type="entry name" value="Osmoadaptation_assoc"/>
</dbReference>
<dbReference type="GO" id="GO:0000981">
    <property type="term" value="F:DNA-binding transcription factor activity, RNA polymerase II-specific"/>
    <property type="evidence" value="ECO:0007669"/>
    <property type="project" value="InterPro"/>
</dbReference>
<gene>
    <name evidence="7" type="ORF">P170DRAFT_164017</name>
</gene>
<dbReference type="AlphaFoldDB" id="A0A2I2GEK4"/>
<keyword evidence="1" id="KW-0805">Transcription regulation</keyword>
<dbReference type="OrthoDB" id="4491390at2759"/>
<evidence type="ECO:0000256" key="2">
    <source>
        <dbReference type="ARBA" id="ARBA00023125"/>
    </source>
</evidence>
<dbReference type="VEuPathDB" id="FungiDB:P170DRAFT_164017"/>
<dbReference type="EMBL" id="MSFO01000003">
    <property type="protein sequence ID" value="PLB51313.1"/>
    <property type="molecule type" value="Genomic_DNA"/>
</dbReference>
<dbReference type="InterPro" id="IPR036864">
    <property type="entry name" value="Zn2-C6_fun-type_DNA-bd_sf"/>
</dbReference>
<evidence type="ECO:0000313" key="7">
    <source>
        <dbReference type="EMBL" id="PLB51313.1"/>
    </source>
</evidence>
<keyword evidence="2" id="KW-0238">DNA-binding</keyword>
<feature type="domain" description="Zn(2)-C6 fungal-type" evidence="6">
    <location>
        <begin position="5"/>
        <end position="33"/>
    </location>
</feature>
<dbReference type="InterPro" id="IPR001138">
    <property type="entry name" value="Zn2Cys6_DnaBD"/>
</dbReference>
<dbReference type="Proteomes" id="UP000234275">
    <property type="component" value="Unassembled WGS sequence"/>
</dbReference>
<dbReference type="PANTHER" id="PTHR38111">
    <property type="entry name" value="ZN(2)-C6 FUNGAL-TYPE DOMAIN-CONTAINING PROTEIN-RELATED"/>
    <property type="match status" value="1"/>
</dbReference>
<evidence type="ECO:0000256" key="3">
    <source>
        <dbReference type="ARBA" id="ARBA00023163"/>
    </source>
</evidence>